<keyword evidence="6 9" id="KW-0449">Lipoprotein</keyword>
<evidence type="ECO:0000256" key="5">
    <source>
        <dbReference type="ARBA" id="ARBA00023237"/>
    </source>
</evidence>
<feature type="region of interest" description="Disordered" evidence="7">
    <location>
        <begin position="21"/>
        <end position="64"/>
    </location>
</feature>
<dbReference type="Proteomes" id="UP001202134">
    <property type="component" value="Unassembled WGS sequence"/>
</dbReference>
<sequence length="64" mass="7356">MLRKMRLFLLVMLASLSIIGCGQKGPLYKSPEVETNQEERKSQEPTSEQTQQQTQEQSQESTQK</sequence>
<accession>A0ABT0KUY2</accession>
<evidence type="ECO:0000256" key="2">
    <source>
        <dbReference type="ARBA" id="ARBA00022729"/>
    </source>
</evidence>
<dbReference type="EMBL" id="JAKIKU010000015">
    <property type="protein sequence ID" value="MCL1047558.1"/>
    <property type="molecule type" value="Genomic_DNA"/>
</dbReference>
<keyword evidence="10" id="KW-1185">Reference proteome</keyword>
<proteinExistence type="predicted"/>
<feature type="signal peptide" evidence="8">
    <location>
        <begin position="1"/>
        <end position="20"/>
    </location>
</feature>
<keyword evidence="3" id="KW-0472">Membrane</keyword>
<evidence type="ECO:0000256" key="4">
    <source>
        <dbReference type="ARBA" id="ARBA00023139"/>
    </source>
</evidence>
<comment type="subcellular location">
    <subcellularLocation>
        <location evidence="1">Cell outer membrane</location>
        <topology evidence="1">Lipid-anchor</topology>
    </subcellularLocation>
</comment>
<feature type="compositionally biased region" description="Low complexity" evidence="7">
    <location>
        <begin position="44"/>
        <end position="64"/>
    </location>
</feature>
<feature type="chain" id="PRO_5045955964" evidence="8">
    <location>
        <begin position="21"/>
        <end position="64"/>
    </location>
</feature>
<dbReference type="NCBIfam" id="NF047847">
    <property type="entry name" value="SS_mature_LptM"/>
    <property type="match status" value="1"/>
</dbReference>
<dbReference type="PROSITE" id="PS51257">
    <property type="entry name" value="PROKAR_LIPOPROTEIN"/>
    <property type="match status" value="1"/>
</dbReference>
<comment type="caution">
    <text evidence="9">The sequence shown here is derived from an EMBL/GenBank/DDBJ whole genome shotgun (WGS) entry which is preliminary data.</text>
</comment>
<evidence type="ECO:0000256" key="3">
    <source>
        <dbReference type="ARBA" id="ARBA00023136"/>
    </source>
</evidence>
<name>A0ABT0KUY2_9GAMM</name>
<evidence type="ECO:0000256" key="1">
    <source>
        <dbReference type="ARBA" id="ARBA00004459"/>
    </source>
</evidence>
<reference evidence="9 10" key="1">
    <citation type="submission" date="2022-01" db="EMBL/GenBank/DDBJ databases">
        <title>Whole genome-based taxonomy of the Shewanellaceae.</title>
        <authorList>
            <person name="Martin-Rodriguez A.J."/>
        </authorList>
    </citation>
    <scope>NUCLEOTIDE SEQUENCE [LARGE SCALE GENOMIC DNA]</scope>
    <source>
        <strain evidence="9 10">DSM 24955</strain>
    </source>
</reference>
<dbReference type="InterPro" id="IPR032831">
    <property type="entry name" value="LptM_cons"/>
</dbReference>
<organism evidence="9 10">
    <name type="scientific">Shewanella electrodiphila</name>
    <dbReference type="NCBI Taxonomy" id="934143"/>
    <lineage>
        <taxon>Bacteria</taxon>
        <taxon>Pseudomonadati</taxon>
        <taxon>Pseudomonadota</taxon>
        <taxon>Gammaproteobacteria</taxon>
        <taxon>Alteromonadales</taxon>
        <taxon>Shewanellaceae</taxon>
        <taxon>Shewanella</taxon>
    </lineage>
</organism>
<protein>
    <submittedName>
        <fullName evidence="9">Lipoprotein</fullName>
    </submittedName>
</protein>
<evidence type="ECO:0000313" key="9">
    <source>
        <dbReference type="EMBL" id="MCL1047558.1"/>
    </source>
</evidence>
<gene>
    <name evidence="9" type="ORF">L2737_19845</name>
</gene>
<evidence type="ECO:0000256" key="8">
    <source>
        <dbReference type="SAM" id="SignalP"/>
    </source>
</evidence>
<keyword evidence="4" id="KW-0564">Palmitate</keyword>
<evidence type="ECO:0000256" key="6">
    <source>
        <dbReference type="ARBA" id="ARBA00023288"/>
    </source>
</evidence>
<keyword evidence="5" id="KW-0998">Cell outer membrane</keyword>
<evidence type="ECO:0000256" key="7">
    <source>
        <dbReference type="SAM" id="MobiDB-lite"/>
    </source>
</evidence>
<evidence type="ECO:0000313" key="10">
    <source>
        <dbReference type="Proteomes" id="UP001202134"/>
    </source>
</evidence>
<keyword evidence="2 8" id="KW-0732">Signal</keyword>